<dbReference type="Pfam" id="PF17384">
    <property type="entry name" value="DUF150_C"/>
    <property type="match status" value="1"/>
</dbReference>
<dbReference type="Proteomes" id="UP001610063">
    <property type="component" value="Unassembled WGS sequence"/>
</dbReference>
<dbReference type="InterPro" id="IPR036847">
    <property type="entry name" value="RimP_C_sf"/>
</dbReference>
<comment type="subcellular location">
    <subcellularLocation>
        <location evidence="3">Cytoplasm</location>
    </subcellularLocation>
</comment>
<accession>A0ABW7NCA4</accession>
<keyword evidence="1 3" id="KW-0963">Cytoplasm</keyword>
<dbReference type="Gene3D" id="2.30.30.180">
    <property type="entry name" value="Ribosome maturation factor RimP, C-terminal domain"/>
    <property type="match status" value="1"/>
</dbReference>
<gene>
    <name evidence="3 6" type="primary">rimP</name>
    <name evidence="6" type="ORF">ACHKAR_17480</name>
</gene>
<keyword evidence="7" id="KW-1185">Reference proteome</keyword>
<sequence length="156" mass="17619">MVVVKPVEEEISQFVHEIISDDPSLFVVGVILKGNAGNQRLIVLLDGDHGVTIDQCSSVSRQLAQILEEKELFEDKYFLEVSSAGVDFPLQNVRQYTKNIGRSLKVELNDASTISGLLKEVNNEMIMIEVQEKKELRQHQINFNEISKSMVLVSFK</sequence>
<dbReference type="InterPro" id="IPR028989">
    <property type="entry name" value="RimP_N"/>
</dbReference>
<reference evidence="6 7" key="1">
    <citation type="journal article" date="2013" name="Int. J. Syst. Evol. Microbiol.">
        <title>Marinoscillum luteum sp. nov., isolated from marine sediment.</title>
        <authorList>
            <person name="Cha I.T."/>
            <person name="Park S.J."/>
            <person name="Kim S.J."/>
            <person name="Kim J.G."/>
            <person name="Jung M.Y."/>
            <person name="Shin K.S."/>
            <person name="Kwon K.K."/>
            <person name="Yang S.H."/>
            <person name="Seo Y.S."/>
            <person name="Rhee S.K."/>
        </authorList>
    </citation>
    <scope>NUCLEOTIDE SEQUENCE [LARGE SCALE GENOMIC DNA]</scope>
    <source>
        <strain evidence="6 7">KCTC 23939</strain>
    </source>
</reference>
<evidence type="ECO:0000256" key="1">
    <source>
        <dbReference type="ARBA" id="ARBA00022490"/>
    </source>
</evidence>
<dbReference type="Pfam" id="PF02576">
    <property type="entry name" value="RimP_N"/>
    <property type="match status" value="1"/>
</dbReference>
<dbReference type="HAMAP" id="MF_01077">
    <property type="entry name" value="RimP"/>
    <property type="match status" value="1"/>
</dbReference>
<proteinExistence type="inferred from homology"/>
<dbReference type="SUPFAM" id="SSF74942">
    <property type="entry name" value="YhbC-like, C-terminal domain"/>
    <property type="match status" value="1"/>
</dbReference>
<evidence type="ECO:0000256" key="2">
    <source>
        <dbReference type="ARBA" id="ARBA00022517"/>
    </source>
</evidence>
<dbReference type="PANTHER" id="PTHR33867">
    <property type="entry name" value="RIBOSOME MATURATION FACTOR RIMP"/>
    <property type="match status" value="1"/>
</dbReference>
<dbReference type="PANTHER" id="PTHR33867:SF1">
    <property type="entry name" value="RIBOSOME MATURATION FACTOR RIMP"/>
    <property type="match status" value="1"/>
</dbReference>
<dbReference type="RefSeq" id="WP_159582708.1">
    <property type="nucleotide sequence ID" value="NZ_JBIPKE010000019.1"/>
</dbReference>
<evidence type="ECO:0000256" key="3">
    <source>
        <dbReference type="HAMAP-Rule" id="MF_01077"/>
    </source>
</evidence>
<comment type="function">
    <text evidence="3">Required for maturation of 30S ribosomal subunits.</text>
</comment>
<keyword evidence="2 3" id="KW-0690">Ribosome biogenesis</keyword>
<feature type="domain" description="Ribosome maturation factor RimP C-terminal" evidence="5">
    <location>
        <begin position="90"/>
        <end position="155"/>
    </location>
</feature>
<comment type="similarity">
    <text evidence="3">Belongs to the RimP family.</text>
</comment>
<evidence type="ECO:0000313" key="7">
    <source>
        <dbReference type="Proteomes" id="UP001610063"/>
    </source>
</evidence>
<dbReference type="InterPro" id="IPR003728">
    <property type="entry name" value="Ribosome_maturation_RimP"/>
</dbReference>
<comment type="caution">
    <text evidence="6">The sequence shown here is derived from an EMBL/GenBank/DDBJ whole genome shotgun (WGS) entry which is preliminary data.</text>
</comment>
<dbReference type="EMBL" id="JBIPKE010000019">
    <property type="protein sequence ID" value="MFH6985248.1"/>
    <property type="molecule type" value="Genomic_DNA"/>
</dbReference>
<dbReference type="InterPro" id="IPR028998">
    <property type="entry name" value="RimP_C"/>
</dbReference>
<dbReference type="InterPro" id="IPR035956">
    <property type="entry name" value="RimP_N_sf"/>
</dbReference>
<evidence type="ECO:0000259" key="5">
    <source>
        <dbReference type="Pfam" id="PF17384"/>
    </source>
</evidence>
<feature type="domain" description="Ribosome maturation factor RimP N-terminal" evidence="4">
    <location>
        <begin position="27"/>
        <end position="87"/>
    </location>
</feature>
<dbReference type="CDD" id="cd01734">
    <property type="entry name" value="YlxS_C"/>
    <property type="match status" value="1"/>
</dbReference>
<evidence type="ECO:0000259" key="4">
    <source>
        <dbReference type="Pfam" id="PF02576"/>
    </source>
</evidence>
<dbReference type="SUPFAM" id="SSF75420">
    <property type="entry name" value="YhbC-like, N-terminal domain"/>
    <property type="match status" value="1"/>
</dbReference>
<name>A0ABW7NCA4_9BACT</name>
<organism evidence="6 7">
    <name type="scientific">Marinoscillum luteum</name>
    <dbReference type="NCBI Taxonomy" id="861051"/>
    <lineage>
        <taxon>Bacteria</taxon>
        <taxon>Pseudomonadati</taxon>
        <taxon>Bacteroidota</taxon>
        <taxon>Cytophagia</taxon>
        <taxon>Cytophagales</taxon>
        <taxon>Reichenbachiellaceae</taxon>
        <taxon>Marinoscillum</taxon>
    </lineage>
</organism>
<protein>
    <recommendedName>
        <fullName evidence="3">Ribosome maturation factor RimP</fullName>
    </recommendedName>
</protein>
<evidence type="ECO:0000313" key="6">
    <source>
        <dbReference type="EMBL" id="MFH6985248.1"/>
    </source>
</evidence>
<dbReference type="Gene3D" id="3.30.300.70">
    <property type="entry name" value="RimP-like superfamily, N-terminal"/>
    <property type="match status" value="1"/>
</dbReference>